<dbReference type="Proteomes" id="UP000617340">
    <property type="component" value="Unassembled WGS sequence"/>
</dbReference>
<keyword evidence="3" id="KW-1185">Reference proteome</keyword>
<proteinExistence type="predicted"/>
<evidence type="ECO:0000256" key="1">
    <source>
        <dbReference type="SAM" id="MobiDB-lite"/>
    </source>
</evidence>
<accession>A0A834K2T6</accession>
<organism evidence="2 3">
    <name type="scientific">Vespula germanica</name>
    <name type="common">German yellow jacket</name>
    <name type="synonym">Paravespula germanica</name>
    <dbReference type="NCBI Taxonomy" id="30212"/>
    <lineage>
        <taxon>Eukaryota</taxon>
        <taxon>Metazoa</taxon>
        <taxon>Ecdysozoa</taxon>
        <taxon>Arthropoda</taxon>
        <taxon>Hexapoda</taxon>
        <taxon>Insecta</taxon>
        <taxon>Pterygota</taxon>
        <taxon>Neoptera</taxon>
        <taxon>Endopterygota</taxon>
        <taxon>Hymenoptera</taxon>
        <taxon>Apocrita</taxon>
        <taxon>Aculeata</taxon>
        <taxon>Vespoidea</taxon>
        <taxon>Vespidae</taxon>
        <taxon>Vespinae</taxon>
        <taxon>Vespula</taxon>
    </lineage>
</organism>
<gene>
    <name evidence="2" type="ORF">HZH68_007931</name>
</gene>
<evidence type="ECO:0000313" key="3">
    <source>
        <dbReference type="Proteomes" id="UP000617340"/>
    </source>
</evidence>
<evidence type="ECO:0000313" key="2">
    <source>
        <dbReference type="EMBL" id="KAF7399339.1"/>
    </source>
</evidence>
<dbReference type="AlphaFoldDB" id="A0A834K2T6"/>
<comment type="caution">
    <text evidence="2">The sequence shown here is derived from an EMBL/GenBank/DDBJ whole genome shotgun (WGS) entry which is preliminary data.</text>
</comment>
<protein>
    <submittedName>
        <fullName evidence="2">Uncharacterized protein</fullName>
    </submittedName>
</protein>
<dbReference type="EMBL" id="JACSDZ010000007">
    <property type="protein sequence ID" value="KAF7399339.1"/>
    <property type="molecule type" value="Genomic_DNA"/>
</dbReference>
<name>A0A834K2T6_VESGE</name>
<sequence>MSVQEKEKEKKKGEREEKVNNNNNNNNDYKEKPFGTISGREKSINFRFIRAGHAATLKIRKEPCRDRIENKRRMVVERREVKGEKAFVTHTERLTRENFGGKISTFKERIHLVLNRTTICPLYPVPFHELEKLPRGGHALETREYILRLLEEEPYKKMLTAHFGRLFYRIINSELVGSAAKIRQRAGGSCCKLSEITENKDGGSVVENWGCVVVTSSVVPYFS</sequence>
<feature type="compositionally biased region" description="Basic and acidic residues" evidence="1">
    <location>
        <begin position="1"/>
        <end position="19"/>
    </location>
</feature>
<reference evidence="2" key="1">
    <citation type="journal article" date="2020" name="G3 (Bethesda)">
        <title>High-Quality Assemblies for Three Invasive Social Wasps from the &lt;i&gt;Vespula&lt;/i&gt; Genus.</title>
        <authorList>
            <person name="Harrop T.W.R."/>
            <person name="Guhlin J."/>
            <person name="McLaughlin G.M."/>
            <person name="Permina E."/>
            <person name="Stockwell P."/>
            <person name="Gilligan J."/>
            <person name="Le Lec M.F."/>
            <person name="Gruber M.A.M."/>
            <person name="Quinn O."/>
            <person name="Lovegrove M."/>
            <person name="Duncan E.J."/>
            <person name="Remnant E.J."/>
            <person name="Van Eeckhoven J."/>
            <person name="Graham B."/>
            <person name="Knapp R.A."/>
            <person name="Langford K.W."/>
            <person name="Kronenberg Z."/>
            <person name="Press M.O."/>
            <person name="Eacker S.M."/>
            <person name="Wilson-Rankin E.E."/>
            <person name="Purcell J."/>
            <person name="Lester P.J."/>
            <person name="Dearden P.K."/>
        </authorList>
    </citation>
    <scope>NUCLEOTIDE SEQUENCE</scope>
    <source>
        <strain evidence="2">Linc-1</strain>
    </source>
</reference>
<feature type="region of interest" description="Disordered" evidence="1">
    <location>
        <begin position="1"/>
        <end position="36"/>
    </location>
</feature>